<dbReference type="InterPro" id="IPR010658">
    <property type="entry name" value="Nodulin-like"/>
</dbReference>
<evidence type="ECO:0000256" key="3">
    <source>
        <dbReference type="ARBA" id="ARBA00022989"/>
    </source>
</evidence>
<gene>
    <name evidence="8" type="ORF">MPSI1_002867</name>
</gene>
<feature type="transmembrane region" description="Helical" evidence="6">
    <location>
        <begin position="139"/>
        <end position="162"/>
    </location>
</feature>
<dbReference type="PROSITE" id="PS50850">
    <property type="entry name" value="MFS"/>
    <property type="match status" value="1"/>
</dbReference>
<evidence type="ECO:0000256" key="1">
    <source>
        <dbReference type="ARBA" id="ARBA00004141"/>
    </source>
</evidence>
<evidence type="ECO:0000259" key="7">
    <source>
        <dbReference type="PROSITE" id="PS50850"/>
    </source>
</evidence>
<comment type="subcellular location">
    <subcellularLocation>
        <location evidence="1">Membrane</location>
        <topology evidence="1">Multi-pass membrane protein</topology>
    </subcellularLocation>
</comment>
<dbReference type="AlphaFoldDB" id="A0AAF0FDF6"/>
<sequence length="536" mass="58600">MSQGRRYVSLAGSILIALSAGSTYAFSTFAPQIQDALHLSSTQLNILGLAGNLGMYISGPIWGHWIDQMGPRGAVSSGAVLVFIGYGMLSRAYKYEWHNMPVSLLAFFMLLTGLGNSAGNNSAINVQAKSWGGSSRGTAMASVLSAFGLSALVYSTISHVFFADNVTGYLDMLAFGSLLSFLVGLSMLKILPPTQLEPEQDSTDRGRRRPSSIDRNPDSPARPLLGSKSRPRHRSSSEVSSRVYAWLRDSAEQQANTEDVDDPLDEPSVHNHNVTGLQLLYEPDFFLLFTIIGLVSGAGLLLINNVGTITRALWEYQSRKSSDDSRLEAWVFAGIQQSHKNAKAEKLAMIRMQSLQVSCISLGNASGRILIGLVSDFLVDRFQKPSYRAFFLVPVTLMAVLSQSLAAWPNTITDVYRLLWVSSTTGLMYGTLFGIGPVLVFEWFGINSFSLNWGFMSLSPVLGGNLYNLLFGTVYDSNVPSGNHIHRCLKGEDCYRTVFIWTTVGCTIALLLSVALIIRRVKPVRVRFASMVRSGA</sequence>
<accession>A0AAF0FDF6</accession>
<proteinExistence type="predicted"/>
<evidence type="ECO:0000313" key="9">
    <source>
        <dbReference type="Proteomes" id="UP001214628"/>
    </source>
</evidence>
<feature type="transmembrane region" description="Helical" evidence="6">
    <location>
        <begin position="420"/>
        <end position="441"/>
    </location>
</feature>
<organism evidence="8 9">
    <name type="scientific">Malassezia psittaci</name>
    <dbReference type="NCBI Taxonomy" id="1821823"/>
    <lineage>
        <taxon>Eukaryota</taxon>
        <taxon>Fungi</taxon>
        <taxon>Dikarya</taxon>
        <taxon>Basidiomycota</taxon>
        <taxon>Ustilaginomycotina</taxon>
        <taxon>Malasseziomycetes</taxon>
        <taxon>Malasseziales</taxon>
        <taxon>Malasseziaceae</taxon>
        <taxon>Malassezia</taxon>
    </lineage>
</organism>
<dbReference type="InterPro" id="IPR020846">
    <property type="entry name" value="MFS_dom"/>
</dbReference>
<feature type="transmembrane region" description="Helical" evidence="6">
    <location>
        <begin position="285"/>
        <end position="303"/>
    </location>
</feature>
<feature type="transmembrane region" description="Helical" evidence="6">
    <location>
        <begin position="453"/>
        <end position="475"/>
    </location>
</feature>
<dbReference type="EMBL" id="CP118378">
    <property type="protein sequence ID" value="WFD44201.1"/>
    <property type="molecule type" value="Genomic_DNA"/>
</dbReference>
<dbReference type="GO" id="GO:0000329">
    <property type="term" value="C:fungal-type vacuole membrane"/>
    <property type="evidence" value="ECO:0007669"/>
    <property type="project" value="TreeGrafter"/>
</dbReference>
<protein>
    <recommendedName>
        <fullName evidence="7">Major facilitator superfamily (MFS) profile domain-containing protein</fullName>
    </recommendedName>
</protein>
<keyword evidence="9" id="KW-1185">Reference proteome</keyword>
<dbReference type="Pfam" id="PF06813">
    <property type="entry name" value="Nodulin-like"/>
    <property type="match status" value="1"/>
</dbReference>
<feature type="transmembrane region" description="Helical" evidence="6">
    <location>
        <begin position="101"/>
        <end position="119"/>
    </location>
</feature>
<feature type="transmembrane region" description="Helical" evidence="6">
    <location>
        <begin position="389"/>
        <end position="408"/>
    </location>
</feature>
<dbReference type="PANTHER" id="PTHR21576">
    <property type="entry name" value="UNCHARACTERIZED NODULIN-LIKE PROTEIN"/>
    <property type="match status" value="1"/>
</dbReference>
<feature type="transmembrane region" description="Helical" evidence="6">
    <location>
        <begin position="69"/>
        <end position="89"/>
    </location>
</feature>
<dbReference type="GO" id="GO:0022857">
    <property type="term" value="F:transmembrane transporter activity"/>
    <property type="evidence" value="ECO:0007669"/>
    <property type="project" value="InterPro"/>
</dbReference>
<reference evidence="8" key="1">
    <citation type="submission" date="2023-02" db="EMBL/GenBank/DDBJ databases">
        <title>Mating type loci evolution in Malassezia.</title>
        <authorList>
            <person name="Coelho M.A."/>
        </authorList>
    </citation>
    <scope>NUCLEOTIDE SEQUENCE</scope>
    <source>
        <strain evidence="8">CBS 14136</strain>
    </source>
</reference>
<evidence type="ECO:0000313" key="8">
    <source>
        <dbReference type="EMBL" id="WFD44201.1"/>
    </source>
</evidence>
<keyword evidence="2 6" id="KW-0812">Transmembrane</keyword>
<evidence type="ECO:0000256" key="4">
    <source>
        <dbReference type="ARBA" id="ARBA00023136"/>
    </source>
</evidence>
<feature type="domain" description="Major facilitator superfamily (MFS) profile" evidence="7">
    <location>
        <begin position="5"/>
        <end position="521"/>
    </location>
</feature>
<dbReference type="InterPro" id="IPR036259">
    <property type="entry name" value="MFS_trans_sf"/>
</dbReference>
<keyword evidence="3 6" id="KW-1133">Transmembrane helix</keyword>
<dbReference type="Gene3D" id="1.20.1250.20">
    <property type="entry name" value="MFS general substrate transporter like domains"/>
    <property type="match status" value="2"/>
</dbReference>
<dbReference type="PANTHER" id="PTHR21576:SF160">
    <property type="entry name" value="NODULIN-LIKE DOMAIN-CONTAINING PROTEIN"/>
    <property type="match status" value="1"/>
</dbReference>
<keyword evidence="4 6" id="KW-0472">Membrane</keyword>
<dbReference type="Proteomes" id="UP001214628">
    <property type="component" value="Chromosome 4"/>
</dbReference>
<evidence type="ECO:0000256" key="5">
    <source>
        <dbReference type="SAM" id="MobiDB-lite"/>
    </source>
</evidence>
<dbReference type="SUPFAM" id="SSF103473">
    <property type="entry name" value="MFS general substrate transporter"/>
    <property type="match status" value="1"/>
</dbReference>
<feature type="transmembrane region" description="Helical" evidence="6">
    <location>
        <begin position="495"/>
        <end position="518"/>
    </location>
</feature>
<evidence type="ECO:0000256" key="6">
    <source>
        <dbReference type="SAM" id="Phobius"/>
    </source>
</evidence>
<evidence type="ECO:0000256" key="2">
    <source>
        <dbReference type="ARBA" id="ARBA00022692"/>
    </source>
</evidence>
<feature type="region of interest" description="Disordered" evidence="5">
    <location>
        <begin position="195"/>
        <end position="237"/>
    </location>
</feature>
<name>A0AAF0FDF6_9BASI</name>